<feature type="compositionally biased region" description="Low complexity" evidence="1">
    <location>
        <begin position="291"/>
        <end position="300"/>
    </location>
</feature>
<dbReference type="OrthoDB" id="2562493at2759"/>
<evidence type="ECO:0000256" key="2">
    <source>
        <dbReference type="SAM" id="Phobius"/>
    </source>
</evidence>
<keyword evidence="2" id="KW-0472">Membrane</keyword>
<dbReference type="STRING" id="5627.A0A1C7MEN9"/>
<gene>
    <name evidence="4" type="ORF">A0H81_05146</name>
</gene>
<proteinExistence type="predicted"/>
<sequence>MSSKDASRAARCLQRPFPSLIYWPIVIAVVFNAFLYGIVTLHYVQYSLGSNKDGISMKLMVNFLVVVDTVHTASSVYMLWYYAVANFSNLSVLVTAPWPFTATPIWTVLCSLPVQHLFSWRIKQFTHSWYIFGILSFFWSLLVEILCHALIGEHLSDSIDNFHKFIPIADTWLAVAVACDLLIAGLLFYHLMKSKTGFRNTDTVISRLIRSSVETTAISAFFCVRTILGYVMQGVDNGQTLNSRTSLREELIGTAPTFLGGDRLGQAFQISERMKPTEVAIAVEQEIQMDSYSGTPPSRSSSKRNMDLDDREPYSFTPL</sequence>
<protein>
    <recommendedName>
        <fullName evidence="3">DUF6534 domain-containing protein</fullName>
    </recommendedName>
</protein>
<feature type="region of interest" description="Disordered" evidence="1">
    <location>
        <begin position="286"/>
        <end position="319"/>
    </location>
</feature>
<name>A0A1C7MEN9_GRIFR</name>
<dbReference type="OMA" id="WRIKQFS"/>
<evidence type="ECO:0000259" key="3">
    <source>
        <dbReference type="Pfam" id="PF20152"/>
    </source>
</evidence>
<feature type="compositionally biased region" description="Basic and acidic residues" evidence="1">
    <location>
        <begin position="304"/>
        <end position="313"/>
    </location>
</feature>
<comment type="caution">
    <text evidence="4">The sequence shown here is derived from an EMBL/GenBank/DDBJ whole genome shotgun (WGS) entry which is preliminary data.</text>
</comment>
<dbReference type="PANTHER" id="PTHR40465">
    <property type="entry name" value="CHROMOSOME 1, WHOLE GENOME SHOTGUN SEQUENCE"/>
    <property type="match status" value="1"/>
</dbReference>
<accession>A0A1C7MEN9</accession>
<keyword evidence="5" id="KW-1185">Reference proteome</keyword>
<evidence type="ECO:0000313" key="4">
    <source>
        <dbReference type="EMBL" id="OBZ74879.1"/>
    </source>
</evidence>
<dbReference type="InterPro" id="IPR045339">
    <property type="entry name" value="DUF6534"/>
</dbReference>
<keyword evidence="2" id="KW-1133">Transmembrane helix</keyword>
<dbReference type="EMBL" id="LUGG01000005">
    <property type="protein sequence ID" value="OBZ74879.1"/>
    <property type="molecule type" value="Genomic_DNA"/>
</dbReference>
<dbReference type="Pfam" id="PF20152">
    <property type="entry name" value="DUF6534"/>
    <property type="match status" value="1"/>
</dbReference>
<feature type="transmembrane region" description="Helical" evidence="2">
    <location>
        <begin position="59"/>
        <end position="80"/>
    </location>
</feature>
<dbReference type="Proteomes" id="UP000092993">
    <property type="component" value="Unassembled WGS sequence"/>
</dbReference>
<organism evidence="4 5">
    <name type="scientific">Grifola frondosa</name>
    <name type="common">Maitake</name>
    <name type="synonym">Polyporus frondosus</name>
    <dbReference type="NCBI Taxonomy" id="5627"/>
    <lineage>
        <taxon>Eukaryota</taxon>
        <taxon>Fungi</taxon>
        <taxon>Dikarya</taxon>
        <taxon>Basidiomycota</taxon>
        <taxon>Agaricomycotina</taxon>
        <taxon>Agaricomycetes</taxon>
        <taxon>Polyporales</taxon>
        <taxon>Grifolaceae</taxon>
        <taxon>Grifola</taxon>
    </lineage>
</organism>
<feature type="domain" description="DUF6534" evidence="3">
    <location>
        <begin position="176"/>
        <end position="224"/>
    </location>
</feature>
<feature type="transmembrane region" description="Helical" evidence="2">
    <location>
        <begin position="130"/>
        <end position="151"/>
    </location>
</feature>
<dbReference type="PANTHER" id="PTHR40465:SF1">
    <property type="entry name" value="DUF6534 DOMAIN-CONTAINING PROTEIN"/>
    <property type="match status" value="1"/>
</dbReference>
<feature type="transmembrane region" description="Helical" evidence="2">
    <location>
        <begin position="100"/>
        <end position="118"/>
    </location>
</feature>
<evidence type="ECO:0000256" key="1">
    <source>
        <dbReference type="SAM" id="MobiDB-lite"/>
    </source>
</evidence>
<feature type="transmembrane region" description="Helical" evidence="2">
    <location>
        <begin position="171"/>
        <end position="191"/>
    </location>
</feature>
<reference evidence="4 5" key="1">
    <citation type="submission" date="2016-03" db="EMBL/GenBank/DDBJ databases">
        <title>Whole genome sequencing of Grifola frondosa 9006-11.</title>
        <authorList>
            <person name="Min B."/>
            <person name="Park H."/>
            <person name="Kim J.-G."/>
            <person name="Cho H."/>
            <person name="Oh Y.-L."/>
            <person name="Kong W.-S."/>
            <person name="Choi I.-G."/>
        </authorList>
    </citation>
    <scope>NUCLEOTIDE SEQUENCE [LARGE SCALE GENOMIC DNA]</scope>
    <source>
        <strain evidence="4 5">9006-11</strain>
    </source>
</reference>
<feature type="transmembrane region" description="Helical" evidence="2">
    <location>
        <begin position="20"/>
        <end position="39"/>
    </location>
</feature>
<keyword evidence="2" id="KW-0812">Transmembrane</keyword>
<evidence type="ECO:0000313" key="5">
    <source>
        <dbReference type="Proteomes" id="UP000092993"/>
    </source>
</evidence>
<dbReference type="AlphaFoldDB" id="A0A1C7MEN9"/>